<dbReference type="EC" id="2.7.11.1" evidence="2"/>
<evidence type="ECO:0000256" key="3">
    <source>
        <dbReference type="ARBA" id="ARBA00022527"/>
    </source>
</evidence>
<reference evidence="12" key="1">
    <citation type="submission" date="2025-08" db="UniProtKB">
        <authorList>
            <consortium name="RefSeq"/>
        </authorList>
    </citation>
    <scope>IDENTIFICATION</scope>
</reference>
<sequence length="214" mass="24295">MVRGSEGESGADSSSGACVQLLDWYNLGDELVLVMERPLPCLDLFDYIQERGGKLPEEEAKFLLKQLVGLMKKVHSKGVLHRDIKPENILVLTGNESLSLRLLDFGCGCILKNEPYTEFYGTLQYTPPEWYLHGQYEALPLCVWQMGVLLYDMLCGEHPFSTRADIISRAPTLHALIHNLPSPLDCQDLMRRCLAKRPRGRPTLEGILQHPWFQ</sequence>
<dbReference type="SMART" id="SM00220">
    <property type="entry name" value="S_TKc"/>
    <property type="match status" value="1"/>
</dbReference>
<dbReference type="GO" id="GO:0043066">
    <property type="term" value="P:negative regulation of apoptotic process"/>
    <property type="evidence" value="ECO:0007669"/>
    <property type="project" value="TreeGrafter"/>
</dbReference>
<dbReference type="GO" id="GO:0004674">
    <property type="term" value="F:protein serine/threonine kinase activity"/>
    <property type="evidence" value="ECO:0007669"/>
    <property type="project" value="UniProtKB-KW"/>
</dbReference>
<evidence type="ECO:0000256" key="1">
    <source>
        <dbReference type="ARBA" id="ARBA00005505"/>
    </source>
</evidence>
<dbReference type="GO" id="GO:0007346">
    <property type="term" value="P:regulation of mitotic cell cycle"/>
    <property type="evidence" value="ECO:0007669"/>
    <property type="project" value="TreeGrafter"/>
</dbReference>
<dbReference type="GO" id="GO:0005524">
    <property type="term" value="F:ATP binding"/>
    <property type="evidence" value="ECO:0007669"/>
    <property type="project" value="UniProtKB-KW"/>
</dbReference>
<evidence type="ECO:0000259" key="10">
    <source>
        <dbReference type="PROSITE" id="PS50011"/>
    </source>
</evidence>
<name>A0A6P8EVE4_CLUHA</name>
<keyword evidence="3" id="KW-0723">Serine/threonine-protein kinase</keyword>
<gene>
    <name evidence="12" type="primary">LOC105903950</name>
</gene>
<dbReference type="GeneID" id="105903950"/>
<dbReference type="PROSITE" id="PS50011">
    <property type="entry name" value="PROTEIN_KINASE_DOM"/>
    <property type="match status" value="1"/>
</dbReference>
<evidence type="ECO:0000256" key="2">
    <source>
        <dbReference type="ARBA" id="ARBA00012513"/>
    </source>
</evidence>
<dbReference type="PANTHER" id="PTHR22984">
    <property type="entry name" value="SERINE/THREONINE-PROTEIN KINASE PIM"/>
    <property type="match status" value="1"/>
</dbReference>
<evidence type="ECO:0000256" key="4">
    <source>
        <dbReference type="ARBA" id="ARBA00022679"/>
    </source>
</evidence>
<evidence type="ECO:0000313" key="11">
    <source>
        <dbReference type="Proteomes" id="UP000515152"/>
    </source>
</evidence>
<evidence type="ECO:0000256" key="7">
    <source>
        <dbReference type="ARBA" id="ARBA00022840"/>
    </source>
</evidence>
<keyword evidence="5" id="KW-0547">Nucleotide-binding</keyword>
<evidence type="ECO:0000256" key="8">
    <source>
        <dbReference type="ARBA" id="ARBA00047899"/>
    </source>
</evidence>
<dbReference type="PANTHER" id="PTHR22984:SF11">
    <property type="entry name" value="AURORA KINASE-RELATED"/>
    <property type="match status" value="1"/>
</dbReference>
<dbReference type="RefSeq" id="XP_031416164.2">
    <property type="nucleotide sequence ID" value="XM_031560304.2"/>
</dbReference>
<dbReference type="Pfam" id="PF00069">
    <property type="entry name" value="Pkinase"/>
    <property type="match status" value="1"/>
</dbReference>
<comment type="similarity">
    <text evidence="1">Belongs to the protein kinase superfamily. CAMK Ser/Thr protein kinase family. PIM subfamily.</text>
</comment>
<proteinExistence type="inferred from homology"/>
<keyword evidence="4" id="KW-0808">Transferase</keyword>
<dbReference type="Proteomes" id="UP000515152">
    <property type="component" value="Chromosome 22"/>
</dbReference>
<evidence type="ECO:0000256" key="9">
    <source>
        <dbReference type="ARBA" id="ARBA00048679"/>
    </source>
</evidence>
<evidence type="ECO:0000256" key="5">
    <source>
        <dbReference type="ARBA" id="ARBA00022741"/>
    </source>
</evidence>
<dbReference type="AlphaFoldDB" id="A0A6P8EVE4"/>
<dbReference type="InterPro" id="IPR051138">
    <property type="entry name" value="PIM_Ser/Thr_kinase"/>
</dbReference>
<accession>A0A6P8EVE4</accession>
<feature type="domain" description="Protein kinase" evidence="10">
    <location>
        <begin position="1"/>
        <end position="213"/>
    </location>
</feature>
<evidence type="ECO:0000256" key="6">
    <source>
        <dbReference type="ARBA" id="ARBA00022777"/>
    </source>
</evidence>
<organism evidence="11 12">
    <name type="scientific">Clupea harengus</name>
    <name type="common">Atlantic herring</name>
    <dbReference type="NCBI Taxonomy" id="7950"/>
    <lineage>
        <taxon>Eukaryota</taxon>
        <taxon>Metazoa</taxon>
        <taxon>Chordata</taxon>
        <taxon>Craniata</taxon>
        <taxon>Vertebrata</taxon>
        <taxon>Euteleostomi</taxon>
        <taxon>Actinopterygii</taxon>
        <taxon>Neopterygii</taxon>
        <taxon>Teleostei</taxon>
        <taxon>Clupei</taxon>
        <taxon>Clupeiformes</taxon>
        <taxon>Clupeoidei</taxon>
        <taxon>Clupeidae</taxon>
        <taxon>Clupea</taxon>
    </lineage>
</organism>
<comment type="catalytic activity">
    <reaction evidence="8">
        <text>L-threonyl-[protein] + ATP = O-phospho-L-threonyl-[protein] + ADP + H(+)</text>
        <dbReference type="Rhea" id="RHEA:46608"/>
        <dbReference type="Rhea" id="RHEA-COMP:11060"/>
        <dbReference type="Rhea" id="RHEA-COMP:11605"/>
        <dbReference type="ChEBI" id="CHEBI:15378"/>
        <dbReference type="ChEBI" id="CHEBI:30013"/>
        <dbReference type="ChEBI" id="CHEBI:30616"/>
        <dbReference type="ChEBI" id="CHEBI:61977"/>
        <dbReference type="ChEBI" id="CHEBI:456216"/>
        <dbReference type="EC" id="2.7.11.1"/>
    </reaction>
</comment>
<comment type="catalytic activity">
    <reaction evidence="9">
        <text>L-seryl-[protein] + ATP = O-phospho-L-seryl-[protein] + ADP + H(+)</text>
        <dbReference type="Rhea" id="RHEA:17989"/>
        <dbReference type="Rhea" id="RHEA-COMP:9863"/>
        <dbReference type="Rhea" id="RHEA-COMP:11604"/>
        <dbReference type="ChEBI" id="CHEBI:15378"/>
        <dbReference type="ChEBI" id="CHEBI:29999"/>
        <dbReference type="ChEBI" id="CHEBI:30616"/>
        <dbReference type="ChEBI" id="CHEBI:83421"/>
        <dbReference type="ChEBI" id="CHEBI:456216"/>
        <dbReference type="EC" id="2.7.11.1"/>
    </reaction>
</comment>
<keyword evidence="7" id="KW-0067">ATP-binding</keyword>
<dbReference type="InterPro" id="IPR008271">
    <property type="entry name" value="Ser/Thr_kinase_AS"/>
</dbReference>
<evidence type="ECO:0000313" key="12">
    <source>
        <dbReference type="RefSeq" id="XP_031416164.2"/>
    </source>
</evidence>
<keyword evidence="6" id="KW-0418">Kinase</keyword>
<dbReference type="KEGG" id="char:105903950"/>
<dbReference type="PROSITE" id="PS00108">
    <property type="entry name" value="PROTEIN_KINASE_ST"/>
    <property type="match status" value="1"/>
</dbReference>
<keyword evidence="11" id="KW-1185">Reference proteome</keyword>
<dbReference type="GO" id="GO:0005737">
    <property type="term" value="C:cytoplasm"/>
    <property type="evidence" value="ECO:0007669"/>
    <property type="project" value="TreeGrafter"/>
</dbReference>
<dbReference type="OrthoDB" id="8596411at2759"/>
<protein>
    <recommendedName>
        <fullName evidence="2">non-specific serine/threonine protein kinase</fullName>
        <ecNumber evidence="2">2.7.11.1</ecNumber>
    </recommendedName>
</protein>
<dbReference type="InterPro" id="IPR000719">
    <property type="entry name" value="Prot_kinase_dom"/>
</dbReference>